<dbReference type="PROSITE" id="PS52004">
    <property type="entry name" value="KS3_2"/>
    <property type="match status" value="1"/>
</dbReference>
<feature type="domain" description="Carrier" evidence="6">
    <location>
        <begin position="1500"/>
        <end position="1574"/>
    </location>
</feature>
<dbReference type="SMART" id="SM00823">
    <property type="entry name" value="PKS_PP"/>
    <property type="match status" value="1"/>
</dbReference>
<dbReference type="InterPro" id="IPR014043">
    <property type="entry name" value="Acyl_transferase_dom"/>
</dbReference>
<dbReference type="SUPFAM" id="SSF52151">
    <property type="entry name" value="FabD/lysophospholipase-like"/>
    <property type="match status" value="1"/>
</dbReference>
<dbReference type="Gene3D" id="1.10.1200.10">
    <property type="entry name" value="ACP-like"/>
    <property type="match status" value="1"/>
</dbReference>
<dbReference type="InterPro" id="IPR014031">
    <property type="entry name" value="Ketoacyl_synth_C"/>
</dbReference>
<dbReference type="SMART" id="SM00827">
    <property type="entry name" value="PKS_AT"/>
    <property type="match status" value="1"/>
</dbReference>
<dbReference type="GO" id="GO:0006633">
    <property type="term" value="P:fatty acid biosynthetic process"/>
    <property type="evidence" value="ECO:0007669"/>
    <property type="project" value="TreeGrafter"/>
</dbReference>
<dbReference type="Gene3D" id="3.40.50.720">
    <property type="entry name" value="NAD(P)-binding Rossmann-like Domain"/>
    <property type="match status" value="1"/>
</dbReference>
<dbReference type="PROSITE" id="PS00012">
    <property type="entry name" value="PHOSPHOPANTETHEINE"/>
    <property type="match status" value="1"/>
</dbReference>
<dbReference type="GO" id="GO:0005737">
    <property type="term" value="C:cytoplasm"/>
    <property type="evidence" value="ECO:0007669"/>
    <property type="project" value="TreeGrafter"/>
</dbReference>
<dbReference type="InterPro" id="IPR016039">
    <property type="entry name" value="Thiolase-like"/>
</dbReference>
<dbReference type="EMBL" id="ASRX01000023">
    <property type="protein sequence ID" value="EYF05473.1"/>
    <property type="molecule type" value="Genomic_DNA"/>
</dbReference>
<protein>
    <submittedName>
        <fullName evidence="8">Malonyl CoA-acyl carrier protein transacylase</fullName>
    </submittedName>
</protein>
<dbReference type="SUPFAM" id="SSF55048">
    <property type="entry name" value="Probable ACP-binding domain of malonyl-CoA ACP transacylase"/>
    <property type="match status" value="1"/>
</dbReference>
<dbReference type="Gene3D" id="3.30.70.3290">
    <property type="match status" value="1"/>
</dbReference>
<organism evidence="8 9">
    <name type="scientific">Chondromyces apiculatus DSM 436</name>
    <dbReference type="NCBI Taxonomy" id="1192034"/>
    <lineage>
        <taxon>Bacteria</taxon>
        <taxon>Pseudomonadati</taxon>
        <taxon>Myxococcota</taxon>
        <taxon>Polyangia</taxon>
        <taxon>Polyangiales</taxon>
        <taxon>Polyangiaceae</taxon>
        <taxon>Chondromyces</taxon>
    </lineage>
</organism>
<dbReference type="PROSITE" id="PS50075">
    <property type="entry name" value="CARRIER"/>
    <property type="match status" value="1"/>
</dbReference>
<feature type="region of interest" description="Disordered" evidence="5">
    <location>
        <begin position="937"/>
        <end position="963"/>
    </location>
</feature>
<feature type="domain" description="Ketosynthase family 3 (KS3)" evidence="7">
    <location>
        <begin position="50"/>
        <end position="474"/>
    </location>
</feature>
<evidence type="ECO:0000259" key="6">
    <source>
        <dbReference type="PROSITE" id="PS50075"/>
    </source>
</evidence>
<name>A0A017T889_9BACT</name>
<dbReference type="PANTHER" id="PTHR43775:SF37">
    <property type="entry name" value="SI:DKEY-61P9.11"/>
    <property type="match status" value="1"/>
</dbReference>
<dbReference type="InterPro" id="IPR016036">
    <property type="entry name" value="Malonyl_transacylase_ACP-bd"/>
</dbReference>
<keyword evidence="3" id="KW-0808">Transferase</keyword>
<evidence type="ECO:0000259" key="7">
    <source>
        <dbReference type="PROSITE" id="PS52004"/>
    </source>
</evidence>
<dbReference type="InterPro" id="IPR009081">
    <property type="entry name" value="PP-bd_ACP"/>
</dbReference>
<evidence type="ECO:0000256" key="3">
    <source>
        <dbReference type="ARBA" id="ARBA00022679"/>
    </source>
</evidence>
<dbReference type="GO" id="GO:0005886">
    <property type="term" value="C:plasma membrane"/>
    <property type="evidence" value="ECO:0007669"/>
    <property type="project" value="TreeGrafter"/>
</dbReference>
<dbReference type="Pfam" id="PF02801">
    <property type="entry name" value="Ketoacyl-synt_C"/>
    <property type="match status" value="1"/>
</dbReference>
<gene>
    <name evidence="8" type="ORF">CAP_3200</name>
</gene>
<dbReference type="InterPro" id="IPR013968">
    <property type="entry name" value="PKS_KR"/>
</dbReference>
<keyword evidence="9" id="KW-1185">Reference proteome</keyword>
<dbReference type="GO" id="GO:0004312">
    <property type="term" value="F:fatty acid synthase activity"/>
    <property type="evidence" value="ECO:0007669"/>
    <property type="project" value="TreeGrafter"/>
</dbReference>
<dbReference type="GO" id="GO:0031177">
    <property type="term" value="F:phosphopantetheine binding"/>
    <property type="evidence" value="ECO:0007669"/>
    <property type="project" value="InterPro"/>
</dbReference>
<dbReference type="STRING" id="1192034.CAP_3200"/>
<dbReference type="InterPro" id="IPR014030">
    <property type="entry name" value="Ketoacyl_synth_N"/>
</dbReference>
<evidence type="ECO:0000256" key="1">
    <source>
        <dbReference type="ARBA" id="ARBA00022450"/>
    </source>
</evidence>
<dbReference type="InterPro" id="IPR016035">
    <property type="entry name" value="Acyl_Trfase/lysoPLipase"/>
</dbReference>
<sequence>MWQRVICYGESRRVMSTHSGSNDNRELLKQALREIRSLRSRLDAIEYARTEPIAVVGVGCRMPGGGDGSDAYWRLLRDGVDAVRRVPDARWSGGPIDAAEVEALGEIHGAFLDDIDAFDAAFFSISSREAVCMDPQQRILLEVAWEALESAGETRARVAGSKTGVFVGLHSQSSDYFWLQVGGGSESDVYTATGTAHSVVAGRLSYFLDARGPSVVVDTACSSSLVAAHLACQSLRTRESDLALAAGVNVRLTHHFLVAAGKMGAGSRSGRCRPFDDGADGIVFGEGCGVVVLKRLSDALASGDTIWAVIRGSAVNQDGCSAGLTAPNALAQQAVLREALRGAGVTPARIGYVEAHGTGTPLGDPIEMEALKAVVGGPRTSGLPCAVGAVKSNLGHLEGAAGIAGLIKVVLALKHAALPPNLHFERLNGHISFEGTPFFIPRELTPWPADGEARCAGVSSFGWSGTNAHLILEEAPSRAPEDDVAEKAMSLNGGPWFLPLSGHRPEALEALARAFRDALRAEEAAEKLPLRDLSYTASHRRTHHEHRLVVVGNSHEELAERLDAFTRGEARPGIAAGRVAAGRRRKVVFVFPGQGAQWAGMGCSLMDREPVFREAIERCAASFEPHVTWSLLDELRALPDVSRLDRVDVVQPVLFAMAVALSALWRSWGVEPDAVVGQSMGEIAGACVAGAMSLDDAARVVCLRSRLLRRIAGQGAMGLTELSFAEAADAVAPYAGRLSVAVSSSPRSTVLAGDPAALDALLASLRQREVFCRSIKVDYASHSAHVDPIREDLLRDLSGIVPRDAAIPVYSTVLDAVATGRELDAAYWVRNLRDPVLFSSSIQRLRAEGHDTFIEISPHPVVVTALEDNLRGAGEVSLILSSTHREQEERATLLEMLGKLHATGYPVDFRRLAPSGRCISLPAYPWQRERFWVPRSGTEGDATEQVHARTPASNTDRRSGTTESRTFDAWLLRLEWVRALPPPAPQPPPRPGSWMVFAAEGGLGREILDHLVRLGERPVLVVPGERFEVLDGAHGQCFSVRSEEPGDYRRLIDVALPEGAPPCRGVVHLWSASLPSLLAAQEDSGQDAPAAAERFGCLSVLHLVQALSRAELRDPPRLAIVTRGAQSVEVGEGCSVEAAPLWGLGRVIAHEHAEFGCLRIDLGTQETPGEADALLGEFFGAGREDQIALRKEGRSVARLARRASSAPAWFKEPRAGTGPFRGDATYLITGGLGGIGLRVAQWMVQQGVRHLVLVGRSAPSPAAEEALASMRHEGAEVVIERADVAYRDQLAAVFTRFRAAMPPLAGVFHAAAVLDDGILLQLDGERLRRVMAPKVDGAWNLHTLTAGEQLDLFVLFSSAASLLGSPGQANYSAANAFLDALAHHRRAQGLPGLSINWGPWAEIGLAAAHTARGERLSYRGVGSVTPEQGIQVLSGLLASPLAQVGVLPLNLRQWRQYYPKAASWPVFERLGAEAGGQAVGTLPNTLLVTLAAAPARERVSLLEAHLQTQIAQVLRVPSERIERETPLSTLGFDSLMGVELRNRIEASLGVTLPATIIWKFPTVAALGAHLAGKLTPEDATPPDARHEIAQTSAPAHPVGNPSVEALMTSVQALSEDDALTLLLGGP</sequence>
<dbReference type="SUPFAM" id="SSF47336">
    <property type="entry name" value="ACP-like"/>
    <property type="match status" value="1"/>
</dbReference>
<dbReference type="SUPFAM" id="SSF53901">
    <property type="entry name" value="Thiolase-like"/>
    <property type="match status" value="1"/>
</dbReference>
<dbReference type="Proteomes" id="UP000019678">
    <property type="component" value="Unassembled WGS sequence"/>
</dbReference>
<dbReference type="Pfam" id="PF00109">
    <property type="entry name" value="ketoacyl-synt"/>
    <property type="match status" value="1"/>
</dbReference>
<dbReference type="CDD" id="cd00833">
    <property type="entry name" value="PKS"/>
    <property type="match status" value="1"/>
</dbReference>
<dbReference type="InterPro" id="IPR036736">
    <property type="entry name" value="ACP-like_sf"/>
</dbReference>
<dbReference type="SUPFAM" id="SSF51735">
    <property type="entry name" value="NAD(P)-binding Rossmann-fold domains"/>
    <property type="match status" value="2"/>
</dbReference>
<dbReference type="FunFam" id="3.40.47.10:FF:000019">
    <property type="entry name" value="Polyketide synthase type I"/>
    <property type="match status" value="1"/>
</dbReference>
<evidence type="ECO:0000256" key="5">
    <source>
        <dbReference type="SAM" id="MobiDB-lite"/>
    </source>
</evidence>
<dbReference type="SMART" id="SM00825">
    <property type="entry name" value="PKS_KS"/>
    <property type="match status" value="1"/>
</dbReference>
<dbReference type="InterPro" id="IPR036291">
    <property type="entry name" value="NAD(P)-bd_dom_sf"/>
</dbReference>
<accession>A0A017T889</accession>
<dbReference type="InterPro" id="IPR020806">
    <property type="entry name" value="PKS_PP-bd"/>
</dbReference>
<evidence type="ECO:0000313" key="8">
    <source>
        <dbReference type="EMBL" id="EYF05473.1"/>
    </source>
</evidence>
<dbReference type="PANTHER" id="PTHR43775">
    <property type="entry name" value="FATTY ACID SYNTHASE"/>
    <property type="match status" value="1"/>
</dbReference>
<comment type="function">
    <text evidence="4">Involved in production of the polyketide antibiotic thailandamide.</text>
</comment>
<dbReference type="OrthoDB" id="5476655at2"/>
<dbReference type="eggNOG" id="COG3321">
    <property type="taxonomic scope" value="Bacteria"/>
</dbReference>
<dbReference type="InterPro" id="IPR057326">
    <property type="entry name" value="KR_dom"/>
</dbReference>
<dbReference type="SMART" id="SM00822">
    <property type="entry name" value="PKS_KR"/>
    <property type="match status" value="1"/>
</dbReference>
<dbReference type="Pfam" id="PF08659">
    <property type="entry name" value="KR"/>
    <property type="match status" value="1"/>
</dbReference>
<dbReference type="Gene3D" id="3.40.366.10">
    <property type="entry name" value="Malonyl-Coenzyme A Acyl Carrier Protein, domain 2"/>
    <property type="match status" value="1"/>
</dbReference>
<evidence type="ECO:0000256" key="4">
    <source>
        <dbReference type="ARBA" id="ARBA00054155"/>
    </source>
</evidence>
<dbReference type="GO" id="GO:0071770">
    <property type="term" value="P:DIM/DIP cell wall layer assembly"/>
    <property type="evidence" value="ECO:0007669"/>
    <property type="project" value="TreeGrafter"/>
</dbReference>
<dbReference type="CDD" id="cd08955">
    <property type="entry name" value="KR_2_FAS_SDR_x"/>
    <property type="match status" value="1"/>
</dbReference>
<dbReference type="Pfam" id="PF00698">
    <property type="entry name" value="Acyl_transf_1"/>
    <property type="match status" value="1"/>
</dbReference>
<dbReference type="InterPro" id="IPR001227">
    <property type="entry name" value="Ac_transferase_dom_sf"/>
</dbReference>
<dbReference type="Pfam" id="PF16197">
    <property type="entry name" value="KAsynt_C_assoc"/>
    <property type="match status" value="1"/>
</dbReference>
<dbReference type="FunFam" id="3.40.366.10:FF:000002">
    <property type="entry name" value="Probable polyketide synthase 2"/>
    <property type="match status" value="1"/>
</dbReference>
<comment type="caution">
    <text evidence="8">The sequence shown here is derived from an EMBL/GenBank/DDBJ whole genome shotgun (WGS) entry which is preliminary data.</text>
</comment>
<evidence type="ECO:0000256" key="2">
    <source>
        <dbReference type="ARBA" id="ARBA00022553"/>
    </source>
</evidence>
<reference evidence="8 9" key="1">
    <citation type="submission" date="2013-05" db="EMBL/GenBank/DDBJ databases">
        <title>Genome assembly of Chondromyces apiculatus DSM 436.</title>
        <authorList>
            <person name="Sharma G."/>
            <person name="Khatri I."/>
            <person name="Kaur C."/>
            <person name="Mayilraj S."/>
            <person name="Subramanian S."/>
        </authorList>
    </citation>
    <scope>NUCLEOTIDE SEQUENCE [LARGE SCALE GENOMIC DNA]</scope>
    <source>
        <strain evidence="8 9">DSM 436</strain>
    </source>
</reference>
<dbReference type="SMART" id="SM01294">
    <property type="entry name" value="PKS_PP_betabranch"/>
    <property type="match status" value="1"/>
</dbReference>
<dbReference type="InterPro" id="IPR006162">
    <property type="entry name" value="Ppantetheine_attach_site"/>
</dbReference>
<dbReference type="InterPro" id="IPR020841">
    <property type="entry name" value="PKS_Beta-ketoAc_synthase_dom"/>
</dbReference>
<dbReference type="Gene3D" id="3.40.47.10">
    <property type="match status" value="1"/>
</dbReference>
<dbReference type="Pfam" id="PF00550">
    <property type="entry name" value="PP-binding"/>
    <property type="match status" value="1"/>
</dbReference>
<dbReference type="InterPro" id="IPR050091">
    <property type="entry name" value="PKS_NRPS_Biosynth_Enz"/>
</dbReference>
<keyword evidence="1" id="KW-0596">Phosphopantetheine</keyword>
<dbReference type="InterPro" id="IPR032821">
    <property type="entry name" value="PKS_assoc"/>
</dbReference>
<keyword evidence="2" id="KW-0597">Phosphoprotein</keyword>
<evidence type="ECO:0000313" key="9">
    <source>
        <dbReference type="Proteomes" id="UP000019678"/>
    </source>
</evidence>
<proteinExistence type="predicted"/>